<gene>
    <name evidence="2" type="ORF">EV668_2015</name>
</gene>
<dbReference type="SUPFAM" id="SSF53335">
    <property type="entry name" value="S-adenosyl-L-methionine-dependent methyltransferases"/>
    <property type="match status" value="1"/>
</dbReference>
<feature type="domain" description="Methyltransferase type 11" evidence="1">
    <location>
        <begin position="62"/>
        <end position="116"/>
    </location>
</feature>
<dbReference type="AlphaFoldDB" id="A0A4R7CD26"/>
<dbReference type="GO" id="GO:0032259">
    <property type="term" value="P:methylation"/>
    <property type="evidence" value="ECO:0007669"/>
    <property type="project" value="UniProtKB-KW"/>
</dbReference>
<dbReference type="Gene3D" id="3.40.50.150">
    <property type="entry name" value="Vaccinia Virus protein VP39"/>
    <property type="match status" value="1"/>
</dbReference>
<dbReference type="GO" id="GO:0008757">
    <property type="term" value="F:S-adenosylmethionine-dependent methyltransferase activity"/>
    <property type="evidence" value="ECO:0007669"/>
    <property type="project" value="InterPro"/>
</dbReference>
<organism evidence="2 3">
    <name type="scientific">Enterovirga rhinocerotis</name>
    <dbReference type="NCBI Taxonomy" id="1339210"/>
    <lineage>
        <taxon>Bacteria</taxon>
        <taxon>Pseudomonadati</taxon>
        <taxon>Pseudomonadota</taxon>
        <taxon>Alphaproteobacteria</taxon>
        <taxon>Hyphomicrobiales</taxon>
        <taxon>Methylobacteriaceae</taxon>
        <taxon>Enterovirga</taxon>
    </lineage>
</organism>
<keyword evidence="3" id="KW-1185">Reference proteome</keyword>
<dbReference type="CDD" id="cd02440">
    <property type="entry name" value="AdoMet_MTases"/>
    <property type="match status" value="1"/>
</dbReference>
<evidence type="ECO:0000259" key="1">
    <source>
        <dbReference type="Pfam" id="PF08241"/>
    </source>
</evidence>
<proteinExistence type="predicted"/>
<protein>
    <submittedName>
        <fullName evidence="2">Methyltransferase family protein</fullName>
    </submittedName>
</protein>
<keyword evidence="2" id="KW-0489">Methyltransferase</keyword>
<evidence type="ECO:0000313" key="3">
    <source>
        <dbReference type="Proteomes" id="UP000295122"/>
    </source>
</evidence>
<reference evidence="2 3" key="1">
    <citation type="submission" date="2019-03" db="EMBL/GenBank/DDBJ databases">
        <title>Genomic Encyclopedia of Type Strains, Phase IV (KMG-IV): sequencing the most valuable type-strain genomes for metagenomic binning, comparative biology and taxonomic classification.</title>
        <authorList>
            <person name="Goeker M."/>
        </authorList>
    </citation>
    <scope>NUCLEOTIDE SEQUENCE [LARGE SCALE GENOMIC DNA]</scope>
    <source>
        <strain evidence="2 3">DSM 25903</strain>
    </source>
</reference>
<dbReference type="InterPro" id="IPR029063">
    <property type="entry name" value="SAM-dependent_MTases_sf"/>
</dbReference>
<dbReference type="InterPro" id="IPR013216">
    <property type="entry name" value="Methyltransf_11"/>
</dbReference>
<dbReference type="EMBL" id="SNZR01000011">
    <property type="protein sequence ID" value="TDR94727.1"/>
    <property type="molecule type" value="Genomic_DNA"/>
</dbReference>
<sequence length="270" mass="29671">MHLSALDKARVFRSAYLAGVEDQPLAILDVGSAIVDPTQHSNRDAMTNPRWTPTGLDIEPGLNVDVAVADPYDWREVQSASIDVVTCSEVFEHAEYFWVTIHEIARVLKPNGLAFITSPSSGPLHRFPVDCWRFYDDGLPAVARYGGLTVLEAQVQWMPVYRKGMQWRDASIVLQKPAHSPEGAAAAHLKNWAAKLILKADLTAADFASPPLAPAAQPSIIPPLEGKGAFAAREAELAREGGLKQKGQVVLRQVRDLMRTIGEPLTKMRY</sequence>
<name>A0A4R7CD26_9HYPH</name>
<keyword evidence="2" id="KW-0808">Transferase</keyword>
<accession>A0A4R7CD26</accession>
<comment type="caution">
    <text evidence="2">The sequence shown here is derived from an EMBL/GenBank/DDBJ whole genome shotgun (WGS) entry which is preliminary data.</text>
</comment>
<dbReference type="OrthoDB" id="9803855at2"/>
<dbReference type="Proteomes" id="UP000295122">
    <property type="component" value="Unassembled WGS sequence"/>
</dbReference>
<evidence type="ECO:0000313" key="2">
    <source>
        <dbReference type="EMBL" id="TDR94727.1"/>
    </source>
</evidence>
<dbReference type="Pfam" id="PF08241">
    <property type="entry name" value="Methyltransf_11"/>
    <property type="match status" value="1"/>
</dbReference>
<dbReference type="RefSeq" id="WP_133769593.1">
    <property type="nucleotide sequence ID" value="NZ_SNZR01000011.1"/>
</dbReference>